<evidence type="ECO:0000313" key="2">
    <source>
        <dbReference type="EnsemblPlants" id="cds.evm.model.04.1273"/>
    </source>
</evidence>
<feature type="compositionally biased region" description="Polar residues" evidence="1">
    <location>
        <begin position="88"/>
        <end position="109"/>
    </location>
</feature>
<feature type="compositionally biased region" description="Polar residues" evidence="1">
    <location>
        <begin position="30"/>
        <end position="58"/>
    </location>
</feature>
<feature type="compositionally biased region" description="Low complexity" evidence="1">
    <location>
        <begin position="60"/>
        <end position="81"/>
    </location>
</feature>
<evidence type="ECO:0000313" key="3">
    <source>
        <dbReference type="Proteomes" id="UP000596661"/>
    </source>
</evidence>
<accession>A0A803PCF1</accession>
<feature type="region of interest" description="Disordered" evidence="1">
    <location>
        <begin position="30"/>
        <end position="109"/>
    </location>
</feature>
<dbReference type="EnsemblPlants" id="evm.model.04.1273">
    <property type="protein sequence ID" value="cds.evm.model.04.1273"/>
    <property type="gene ID" value="evm.TU.04.1273"/>
</dbReference>
<sequence>MAEYNERCCNCPNNDHVWEDNYNYINDPTNLNHRTNHISYESLQDSNASDQIPQSPQHTPSPNNSISTQSSSSHTSSTDSSLPYPLPQESTSSTQSLPAQPNAPNINNHSMVTRSKAGIFKPKSYLTHIHNL</sequence>
<protein>
    <submittedName>
        <fullName evidence="2">Uncharacterized protein</fullName>
    </submittedName>
</protein>
<evidence type="ECO:0000256" key="1">
    <source>
        <dbReference type="SAM" id="MobiDB-lite"/>
    </source>
</evidence>
<reference evidence="2" key="2">
    <citation type="submission" date="2021-03" db="UniProtKB">
        <authorList>
            <consortium name="EnsemblPlants"/>
        </authorList>
    </citation>
    <scope>IDENTIFICATION</scope>
</reference>
<dbReference type="Proteomes" id="UP000596661">
    <property type="component" value="Chromosome 4"/>
</dbReference>
<dbReference type="EMBL" id="UZAU01000382">
    <property type="status" value="NOT_ANNOTATED_CDS"/>
    <property type="molecule type" value="Genomic_DNA"/>
</dbReference>
<organism evidence="2 3">
    <name type="scientific">Cannabis sativa</name>
    <name type="common">Hemp</name>
    <name type="synonym">Marijuana</name>
    <dbReference type="NCBI Taxonomy" id="3483"/>
    <lineage>
        <taxon>Eukaryota</taxon>
        <taxon>Viridiplantae</taxon>
        <taxon>Streptophyta</taxon>
        <taxon>Embryophyta</taxon>
        <taxon>Tracheophyta</taxon>
        <taxon>Spermatophyta</taxon>
        <taxon>Magnoliopsida</taxon>
        <taxon>eudicotyledons</taxon>
        <taxon>Gunneridae</taxon>
        <taxon>Pentapetalae</taxon>
        <taxon>rosids</taxon>
        <taxon>fabids</taxon>
        <taxon>Rosales</taxon>
        <taxon>Cannabaceae</taxon>
        <taxon>Cannabis</taxon>
    </lineage>
</organism>
<proteinExistence type="predicted"/>
<dbReference type="AlphaFoldDB" id="A0A803PCF1"/>
<reference evidence="2" key="1">
    <citation type="submission" date="2018-11" db="EMBL/GenBank/DDBJ databases">
        <authorList>
            <person name="Grassa J C."/>
        </authorList>
    </citation>
    <scope>NUCLEOTIDE SEQUENCE [LARGE SCALE GENOMIC DNA]</scope>
</reference>
<keyword evidence="3" id="KW-1185">Reference proteome</keyword>
<name>A0A803PCF1_CANSA</name>
<dbReference type="Gramene" id="evm.model.04.1273">
    <property type="protein sequence ID" value="cds.evm.model.04.1273"/>
    <property type="gene ID" value="evm.TU.04.1273"/>
</dbReference>